<evidence type="ECO:0000313" key="1">
    <source>
        <dbReference type="EMBL" id="CAB4198243.1"/>
    </source>
</evidence>
<gene>
    <name evidence="1" type="ORF">UFOVP1313_60</name>
</gene>
<proteinExistence type="predicted"/>
<organism evidence="1">
    <name type="scientific">uncultured Caudovirales phage</name>
    <dbReference type="NCBI Taxonomy" id="2100421"/>
    <lineage>
        <taxon>Viruses</taxon>
        <taxon>Duplodnaviria</taxon>
        <taxon>Heunggongvirae</taxon>
        <taxon>Uroviricota</taxon>
        <taxon>Caudoviricetes</taxon>
        <taxon>Peduoviridae</taxon>
        <taxon>Maltschvirus</taxon>
        <taxon>Maltschvirus maltsch</taxon>
    </lineage>
</organism>
<sequence>MGVGFGLRPSLLTLRPTATYEWAHFRTPTYQLTHLLNEGLTNALTYLLTYSLTHCYWSSFDFTTCRALQPDIRAAEAALDLASSLAWRSGLPRPVVVAPRPVRADLRADLPMRACLAFCSDCCCSVRAASLRSTSVSSTWLALIGLVIGVL</sequence>
<name>A0A6J5RLH1_9CAUD</name>
<protein>
    <submittedName>
        <fullName evidence="1">Uncharacterized protein</fullName>
    </submittedName>
</protein>
<dbReference type="EMBL" id="LR797260">
    <property type="protein sequence ID" value="CAB4198243.1"/>
    <property type="molecule type" value="Genomic_DNA"/>
</dbReference>
<accession>A0A6J5RLH1</accession>
<reference evidence="1" key="1">
    <citation type="submission" date="2020-05" db="EMBL/GenBank/DDBJ databases">
        <authorList>
            <person name="Chiriac C."/>
            <person name="Salcher M."/>
            <person name="Ghai R."/>
            <person name="Kavagutti S V."/>
        </authorList>
    </citation>
    <scope>NUCLEOTIDE SEQUENCE</scope>
</reference>